<evidence type="ECO:0000313" key="1">
    <source>
        <dbReference type="EMBL" id="GBP49408.1"/>
    </source>
</evidence>
<proteinExistence type="predicted"/>
<reference evidence="1 2" key="1">
    <citation type="journal article" date="2019" name="Commun. Biol.">
        <title>The bagworm genome reveals a unique fibroin gene that provides high tensile strength.</title>
        <authorList>
            <person name="Kono N."/>
            <person name="Nakamura H."/>
            <person name="Ohtoshi R."/>
            <person name="Tomita M."/>
            <person name="Numata K."/>
            <person name="Arakawa K."/>
        </authorList>
    </citation>
    <scope>NUCLEOTIDE SEQUENCE [LARGE SCALE GENOMIC DNA]</scope>
</reference>
<evidence type="ECO:0000313" key="2">
    <source>
        <dbReference type="Proteomes" id="UP000299102"/>
    </source>
</evidence>
<accession>A0A4C1WDG7</accession>
<name>A0A4C1WDG7_EUMVA</name>
<dbReference type="Proteomes" id="UP000299102">
    <property type="component" value="Unassembled WGS sequence"/>
</dbReference>
<sequence>MEALEAQYSDGDLEHAFRAQLKKMGPAMFMSHISSRQSTYPYFVEMVTLADVCRPLELPRRLSSNMNAKLDGSVRGGTPFLTCYS</sequence>
<gene>
    <name evidence="1" type="ORF">EVAR_38176_1</name>
</gene>
<protein>
    <submittedName>
        <fullName evidence="1">Uncharacterized protein</fullName>
    </submittedName>
</protein>
<dbReference type="EMBL" id="BGZK01000544">
    <property type="protein sequence ID" value="GBP49408.1"/>
    <property type="molecule type" value="Genomic_DNA"/>
</dbReference>
<keyword evidence="2" id="KW-1185">Reference proteome</keyword>
<organism evidence="1 2">
    <name type="scientific">Eumeta variegata</name>
    <name type="common">Bagworm moth</name>
    <name type="synonym">Eumeta japonica</name>
    <dbReference type="NCBI Taxonomy" id="151549"/>
    <lineage>
        <taxon>Eukaryota</taxon>
        <taxon>Metazoa</taxon>
        <taxon>Ecdysozoa</taxon>
        <taxon>Arthropoda</taxon>
        <taxon>Hexapoda</taxon>
        <taxon>Insecta</taxon>
        <taxon>Pterygota</taxon>
        <taxon>Neoptera</taxon>
        <taxon>Endopterygota</taxon>
        <taxon>Lepidoptera</taxon>
        <taxon>Glossata</taxon>
        <taxon>Ditrysia</taxon>
        <taxon>Tineoidea</taxon>
        <taxon>Psychidae</taxon>
        <taxon>Oiketicinae</taxon>
        <taxon>Eumeta</taxon>
    </lineage>
</organism>
<comment type="caution">
    <text evidence="1">The sequence shown here is derived from an EMBL/GenBank/DDBJ whole genome shotgun (WGS) entry which is preliminary data.</text>
</comment>
<dbReference type="AlphaFoldDB" id="A0A4C1WDG7"/>